<dbReference type="Pfam" id="PF00743">
    <property type="entry name" value="FMO-like"/>
    <property type="match status" value="2"/>
</dbReference>
<keyword evidence="3" id="KW-0274">FAD</keyword>
<evidence type="ECO:0000256" key="1">
    <source>
        <dbReference type="ARBA" id="ARBA00009183"/>
    </source>
</evidence>
<dbReference type="SUPFAM" id="SSF51905">
    <property type="entry name" value="FAD/NAD(P)-binding domain"/>
    <property type="match status" value="1"/>
</dbReference>
<dbReference type="InterPro" id="IPR036188">
    <property type="entry name" value="FAD/NAD-bd_sf"/>
</dbReference>
<organism evidence="6 7">
    <name type="scientific">Malassezia furfur</name>
    <name type="common">Pityriasis versicolor infection agent</name>
    <name type="synonym">Pityrosporum furfur</name>
    <dbReference type="NCBI Taxonomy" id="55194"/>
    <lineage>
        <taxon>Eukaryota</taxon>
        <taxon>Fungi</taxon>
        <taxon>Dikarya</taxon>
        <taxon>Basidiomycota</taxon>
        <taxon>Ustilaginomycotina</taxon>
        <taxon>Malasseziomycetes</taxon>
        <taxon>Malasseziales</taxon>
        <taxon>Malasseziaceae</taxon>
        <taxon>Malassezia</taxon>
    </lineage>
</organism>
<name>A0ABY8EZF5_MALFU</name>
<dbReference type="InterPro" id="IPR000960">
    <property type="entry name" value="Flavin_mOase"/>
</dbReference>
<evidence type="ECO:0000313" key="7">
    <source>
        <dbReference type="Proteomes" id="UP000818624"/>
    </source>
</evidence>
<dbReference type="PANTHER" id="PTHR23023">
    <property type="entry name" value="DIMETHYLANILINE MONOOXYGENASE"/>
    <property type="match status" value="1"/>
</dbReference>
<keyword evidence="7" id="KW-1185">Reference proteome</keyword>
<sequence>MAREHHVQRVAVIGAGPSGAIALDSLVREKAFDVVKVFERREKAGGVWLLDENPSSRRLPVGIAELSQLDPPLNLPKKLPCYKEKGQQERYAHTPTYPYLESNVDARAMEFTEEPIPEIRSEASIAAYGPTTPFRHHSVIQQYIQSLCERKGYEKLVEYNTTVEKAEKQGTEWVLTLRRSDDDLDYWWQERFDALVVCSGHYNVPNLPDIPGLAAFEQLYPFTVEHAKNYRHREHYRNMNVVVVGSSVSGMDIAHDLIGMAKSPVVSSSRGTVHPFFGDAALNHPGIVRRSEISHIAPAERTVYFRDGSVANRVDKIIFATGYRYSYPYLPDLCLDGNRVNGLYLHVFNINDSTLAFVGAVRMRVSLLLTHADCRWIDL</sequence>
<dbReference type="Gene3D" id="3.50.50.60">
    <property type="entry name" value="FAD/NAD(P)-binding domain"/>
    <property type="match status" value="2"/>
</dbReference>
<dbReference type="Proteomes" id="UP000818624">
    <property type="component" value="Chromosome 7"/>
</dbReference>
<keyword evidence="4" id="KW-0521">NADP</keyword>
<evidence type="ECO:0000313" key="6">
    <source>
        <dbReference type="EMBL" id="WFD49817.1"/>
    </source>
</evidence>
<reference evidence="6 7" key="1">
    <citation type="journal article" date="2020" name="Elife">
        <title>Loss of centromere function drives karyotype evolution in closely related Malassezia species.</title>
        <authorList>
            <person name="Sankaranarayanan S.R."/>
            <person name="Ianiri G."/>
            <person name="Coelho M.A."/>
            <person name="Reza M.H."/>
            <person name="Thimmappa B.C."/>
            <person name="Ganguly P."/>
            <person name="Vadnala R.N."/>
            <person name="Sun S."/>
            <person name="Siddharthan R."/>
            <person name="Tellgren-Roth C."/>
            <person name="Dawson T.L."/>
            <person name="Heitman J."/>
            <person name="Sanyal K."/>
        </authorList>
    </citation>
    <scope>NUCLEOTIDE SEQUENCE [LARGE SCALE GENOMIC DNA]</scope>
    <source>
        <strain evidence="6">CBS14141</strain>
    </source>
</reference>
<keyword evidence="2" id="KW-0285">Flavoprotein</keyword>
<dbReference type="InterPro" id="IPR050346">
    <property type="entry name" value="FMO-like"/>
</dbReference>
<dbReference type="EMBL" id="CP046240">
    <property type="protein sequence ID" value="WFD49817.1"/>
    <property type="molecule type" value="Genomic_DNA"/>
</dbReference>
<accession>A0ABY8EZF5</accession>
<dbReference type="PIRSF" id="PIRSF000332">
    <property type="entry name" value="FMO"/>
    <property type="match status" value="1"/>
</dbReference>
<comment type="similarity">
    <text evidence="1">Belongs to the FMO family.</text>
</comment>
<evidence type="ECO:0000256" key="2">
    <source>
        <dbReference type="ARBA" id="ARBA00022630"/>
    </source>
</evidence>
<evidence type="ECO:0000256" key="5">
    <source>
        <dbReference type="ARBA" id="ARBA00023002"/>
    </source>
</evidence>
<proteinExistence type="inferred from homology"/>
<keyword evidence="5" id="KW-0560">Oxidoreductase</keyword>
<protein>
    <recommendedName>
        <fullName evidence="8">Flavin-containing monooxygenase</fullName>
    </recommendedName>
</protein>
<evidence type="ECO:0000256" key="3">
    <source>
        <dbReference type="ARBA" id="ARBA00022827"/>
    </source>
</evidence>
<dbReference type="PRINTS" id="PR00370">
    <property type="entry name" value="FMOXYGENASE"/>
</dbReference>
<dbReference type="InterPro" id="IPR020946">
    <property type="entry name" value="Flavin_mOase-like"/>
</dbReference>
<evidence type="ECO:0008006" key="8">
    <source>
        <dbReference type="Google" id="ProtNLM"/>
    </source>
</evidence>
<evidence type="ECO:0000256" key="4">
    <source>
        <dbReference type="ARBA" id="ARBA00022857"/>
    </source>
</evidence>
<gene>
    <name evidence="6" type="ORF">GLX27_004502</name>
</gene>